<feature type="domain" description="Tudor" evidence="3">
    <location>
        <begin position="451"/>
        <end position="512"/>
    </location>
</feature>
<dbReference type="InterPro" id="IPR002999">
    <property type="entry name" value="Tudor"/>
</dbReference>
<dbReference type="Gene3D" id="2.30.30.140">
    <property type="match status" value="3"/>
</dbReference>
<evidence type="ECO:0000259" key="3">
    <source>
        <dbReference type="PROSITE" id="PS50304"/>
    </source>
</evidence>
<dbReference type="RefSeq" id="XP_058979412.1">
    <property type="nucleotide sequence ID" value="XM_059123429.1"/>
</dbReference>
<sequence>MAFITVMVIVVSNLFLSCFTSKTKDIANLKLSEQIPRTYVMAGEILMVQMLHVVGPHEFYVIKDDLTEEKRKFLSDLNSFYGAQETQRQQMYLAEPGVSCAVSIADFWHRARIIEVKGNGSLLVRLVDEGRTETINWRQAYTLTEMFRQKREYAIRCTLADIEPLQENSYNYTATAISDFRQMTVNPCLRMEIQSTSEDLTGSALCSHCLVYTKYNSTPTDPPTNKNCEWYRGIVIEANHEHVSETTYSLFSIGAQLDRVTNAVYRCHLAGICPAGNVKTWSKSAIDWFRYSIKQFELQWVSMRGKRLEETNSLPVVLWGSSTDTTDPLAPCIIKFTNISKILVEKGIDLKEGEITIQKWFKSLEDDMTLNVDVYLNNVDAQLSTGMDRASVAWTKSKDLNKTLFAGYPTYVDYDGIIFLHEADDKEFLTKMSNIMSKLFANVEEPPADYVYTAGQPCIAKYHLDSKIYRAYVKKEKSNDKEEIEVRFVDYGDVENVVPKDIRPYAPFPNMPSLASRYQLIGIQPNNESGEFSVDVLDQMHLYIVGKFVSVRLSPTELTMPIKKCNMRLGTVDVAATFIEKGWAAAETLMPGLSSFNNVEYTNEPRRNRRNPFSNSNSTDYEDFDANNLNENEFCIENEASNWMVLPQYKEDNISNVIERLDKRHDNLLSKITQTGNEHKNSFAIPPTKKRMFDHSDYTQMMNGGLLLDVDDLSNVSGNDHKMVSFSIADDDDEDVVEMSHNFAMNYWHSATDDTKRNEEYDICQQLEHRISFQEEEDIESEYEHFYPDETSTIFTHFSGIDVFKTPHFPGAQQQFKCRVIKIISPTVLHIIPITTDYKKQDINMQIAIGKAAKTARPLTSFKRSTPCLACYSKDKKWYRAVIRSNNKISKTVDVLYVDYLNSETLPTKYIRECPPEVLSWPQRTLRVRLHGLIANMKVDESAIRLALHRTVSKRDLTAVVKKYRNCQTSSIDTLSATKNINEISLYESEYHLSLQIPIYEHLIKSNFYSRL</sequence>
<dbReference type="PANTHER" id="PTHR16442">
    <property type="entry name" value="RING FINGER PROTEIN 17"/>
    <property type="match status" value="1"/>
</dbReference>
<dbReference type="GeneID" id="131802801"/>
<dbReference type="CDD" id="cd20379">
    <property type="entry name" value="Tudor_dTUD-like"/>
    <property type="match status" value="1"/>
</dbReference>
<keyword evidence="4" id="KW-1185">Reference proteome</keyword>
<keyword evidence="2" id="KW-0732">Signal</keyword>
<evidence type="ECO:0000256" key="2">
    <source>
        <dbReference type="SAM" id="SignalP"/>
    </source>
</evidence>
<protein>
    <submittedName>
        <fullName evidence="5">LOW QUALITY PROTEIN: uncharacterized protein LOC131802801</fullName>
    </submittedName>
</protein>
<dbReference type="Proteomes" id="UP001652621">
    <property type="component" value="Unplaced"/>
</dbReference>
<dbReference type="SMART" id="SM00333">
    <property type="entry name" value="TUDOR"/>
    <property type="match status" value="3"/>
</dbReference>
<feature type="domain" description="Tudor" evidence="3">
    <location>
        <begin position="861"/>
        <end position="921"/>
    </location>
</feature>
<evidence type="ECO:0000313" key="4">
    <source>
        <dbReference type="Proteomes" id="UP001652621"/>
    </source>
</evidence>
<dbReference type="Pfam" id="PF00567">
    <property type="entry name" value="TUDOR"/>
    <property type="match status" value="3"/>
</dbReference>
<dbReference type="InterPro" id="IPR035437">
    <property type="entry name" value="SNase_OB-fold_sf"/>
</dbReference>
<evidence type="ECO:0000256" key="1">
    <source>
        <dbReference type="SAM" id="MobiDB-lite"/>
    </source>
</evidence>
<dbReference type="Gene3D" id="2.40.50.90">
    <property type="match status" value="4"/>
</dbReference>
<evidence type="ECO:0000313" key="5">
    <source>
        <dbReference type="RefSeq" id="XP_058979412.1"/>
    </source>
</evidence>
<reference evidence="5" key="1">
    <citation type="submission" date="2025-08" db="UniProtKB">
        <authorList>
            <consortium name="RefSeq"/>
        </authorList>
    </citation>
    <scope>IDENTIFICATION</scope>
    <source>
        <strain evidence="5">Aabys</strain>
        <tissue evidence="5">Whole body</tissue>
    </source>
</reference>
<accession>A0ABM3V0U5</accession>
<proteinExistence type="predicted"/>
<organism evidence="4 5">
    <name type="scientific">Musca domestica</name>
    <name type="common">House fly</name>
    <dbReference type="NCBI Taxonomy" id="7370"/>
    <lineage>
        <taxon>Eukaryota</taxon>
        <taxon>Metazoa</taxon>
        <taxon>Ecdysozoa</taxon>
        <taxon>Arthropoda</taxon>
        <taxon>Hexapoda</taxon>
        <taxon>Insecta</taxon>
        <taxon>Pterygota</taxon>
        <taxon>Neoptera</taxon>
        <taxon>Endopterygota</taxon>
        <taxon>Diptera</taxon>
        <taxon>Brachycera</taxon>
        <taxon>Muscomorpha</taxon>
        <taxon>Muscoidea</taxon>
        <taxon>Muscidae</taxon>
        <taxon>Musca</taxon>
    </lineage>
</organism>
<feature type="region of interest" description="Disordered" evidence="1">
    <location>
        <begin position="603"/>
        <end position="622"/>
    </location>
</feature>
<name>A0ABM3V0U5_MUSDO</name>
<feature type="signal peptide" evidence="2">
    <location>
        <begin position="1"/>
        <end position="20"/>
    </location>
</feature>
<dbReference type="PANTHER" id="PTHR16442:SF1">
    <property type="entry name" value="RING FINGER PROTEIN 17"/>
    <property type="match status" value="1"/>
</dbReference>
<dbReference type="PROSITE" id="PS50304">
    <property type="entry name" value="TUDOR"/>
    <property type="match status" value="2"/>
</dbReference>
<feature type="chain" id="PRO_5047478038" evidence="2">
    <location>
        <begin position="21"/>
        <end position="1012"/>
    </location>
</feature>
<dbReference type="SUPFAM" id="SSF63748">
    <property type="entry name" value="Tudor/PWWP/MBT"/>
    <property type="match status" value="3"/>
</dbReference>
<gene>
    <name evidence="5" type="primary">LOC131802801</name>
</gene>